<comment type="similarity">
    <text evidence="2">Belongs to the ABC transporter superfamily. ABCG family. PDR (TC 3.A.1.205) subfamily.</text>
</comment>
<dbReference type="Gene3D" id="3.40.50.300">
    <property type="entry name" value="P-loop containing nucleotide triphosphate hydrolases"/>
    <property type="match status" value="2"/>
</dbReference>
<dbReference type="GO" id="GO:0005886">
    <property type="term" value="C:plasma membrane"/>
    <property type="evidence" value="ECO:0007669"/>
    <property type="project" value="EnsemblPlants"/>
</dbReference>
<dbReference type="FunFam" id="3.40.50.300:FF:000532">
    <property type="entry name" value="ABC transporter G family member 34"/>
    <property type="match status" value="1"/>
</dbReference>
<dbReference type="InterPro" id="IPR043926">
    <property type="entry name" value="ABCG_dom"/>
</dbReference>
<dbReference type="Pfam" id="PF00005">
    <property type="entry name" value="ABC_tran"/>
    <property type="match status" value="1"/>
</dbReference>
<evidence type="ECO:0000256" key="6">
    <source>
        <dbReference type="ARBA" id="ARBA00022741"/>
    </source>
</evidence>
<dbReference type="InterPro" id="IPR003439">
    <property type="entry name" value="ABC_transporter-like_ATP-bd"/>
</dbReference>
<dbReference type="Pfam" id="PF01061">
    <property type="entry name" value="ABC2_membrane"/>
    <property type="match status" value="2"/>
</dbReference>
<dbReference type="SMART" id="SM00382">
    <property type="entry name" value="AAA"/>
    <property type="match status" value="1"/>
</dbReference>
<dbReference type="InterPro" id="IPR027417">
    <property type="entry name" value="P-loop_NTPase"/>
</dbReference>
<dbReference type="InterPro" id="IPR013525">
    <property type="entry name" value="ABC2_TM"/>
</dbReference>
<dbReference type="GO" id="GO:0033231">
    <property type="term" value="P:carbohydrate export"/>
    <property type="evidence" value="ECO:0007669"/>
    <property type="project" value="EnsemblPlants"/>
</dbReference>
<feature type="transmembrane region" description="Helical" evidence="10">
    <location>
        <begin position="1119"/>
        <end position="1140"/>
    </location>
</feature>
<organism evidence="13">
    <name type="scientific">Arabidopsis lyrata subsp. lyrata</name>
    <name type="common">Lyre-leaved rock-cress</name>
    <dbReference type="NCBI Taxonomy" id="81972"/>
    <lineage>
        <taxon>Eukaryota</taxon>
        <taxon>Viridiplantae</taxon>
        <taxon>Streptophyta</taxon>
        <taxon>Embryophyta</taxon>
        <taxon>Tracheophyta</taxon>
        <taxon>Spermatophyta</taxon>
        <taxon>Magnoliopsida</taxon>
        <taxon>eudicotyledons</taxon>
        <taxon>Gunneridae</taxon>
        <taxon>Pentapetalae</taxon>
        <taxon>rosids</taxon>
        <taxon>malvids</taxon>
        <taxon>Brassicales</taxon>
        <taxon>Brassicaceae</taxon>
        <taxon>Camelineae</taxon>
        <taxon>Arabidopsis</taxon>
    </lineage>
</organism>
<feature type="transmembrane region" description="Helical" evidence="10">
    <location>
        <begin position="463"/>
        <end position="485"/>
    </location>
</feature>
<dbReference type="Pfam" id="PF08370">
    <property type="entry name" value="PDR_assoc"/>
    <property type="match status" value="1"/>
</dbReference>
<evidence type="ECO:0000256" key="3">
    <source>
        <dbReference type="ARBA" id="ARBA00022448"/>
    </source>
</evidence>
<dbReference type="GO" id="GO:0009738">
    <property type="term" value="P:abscisic acid-activated signaling pathway"/>
    <property type="evidence" value="ECO:0007669"/>
    <property type="project" value="EnsemblPlants"/>
</dbReference>
<dbReference type="PANTHER" id="PTHR19241">
    <property type="entry name" value="ATP-BINDING CASSETTE TRANSPORTER"/>
    <property type="match status" value="1"/>
</dbReference>
<feature type="transmembrane region" description="Helical" evidence="10">
    <location>
        <begin position="575"/>
        <end position="599"/>
    </location>
</feature>
<feature type="transmembrane region" description="Helical" evidence="10">
    <location>
        <begin position="1008"/>
        <end position="1032"/>
    </location>
</feature>
<protein>
    <submittedName>
        <fullName evidence="12">Predicted protein</fullName>
    </submittedName>
</protein>
<dbReference type="GO" id="GO:0080168">
    <property type="term" value="P:abscisic acid transport"/>
    <property type="evidence" value="ECO:0007669"/>
    <property type="project" value="EnsemblPlants"/>
</dbReference>
<accession>D7MAW3</accession>
<keyword evidence="7" id="KW-0067">ATP-binding</keyword>
<evidence type="ECO:0000313" key="13">
    <source>
        <dbReference type="Proteomes" id="UP000008694"/>
    </source>
</evidence>
<dbReference type="PROSITE" id="PS50893">
    <property type="entry name" value="ABC_TRANSPORTER_2"/>
    <property type="match status" value="1"/>
</dbReference>
<dbReference type="InterPro" id="IPR003593">
    <property type="entry name" value="AAA+_ATPase"/>
</dbReference>
<keyword evidence="8 10" id="KW-1133">Transmembrane helix</keyword>
<sequence>MKAISVEGLKNNLQTDYILKILGLDICADTRVGDATRPGISGGQKRRLTTGELVVGPATTLFMDEISNGLDSSTTFQIVSCLQQMAHIAEATILISLLQPAPETFELFDDVILMGEGKIIYHAPRADICRFFEDCGFKCPERKGVADFLQEVMSRKDQEQYWCHKGKPYSYISVDSFINKFKESNLGLLLKEELSKPFDKSQTRKDGRFQVICHGQSFHTNKVTMVSLMIDQLKHLPSIIKGGLLSSSQRPEEATETLRKLKEGIIKSWMRHTAYQNAILNRSHNFRPSYMRLKASMRFSELKAECILAMTATATTMTLEAYETDMISKYLCDNNINSKVVATVAFGMGLDKGDVGALVFNALVTMTVFLQAGATTDSPHGNYLMGSLFTALFRLLADGLPELTLTISRLGVFCKHKDLYFYPAWAYAIPSIILKIPLSVLDSFIWTLLTYYVIGYSPEVKRFFLHFLILSTFNLSCVLMFRAIAAIFHTIVASTITGAISILVLSLFGGFIIPKSSMPAWLGWGFWLSPLSYAEIGLSANEFFSPRWSKLISGNTTAGEQMLDIRGLNFGRHSYWTAFGALVGFVLFFNALYVLALTYQNNPKRSRAMVSHGKYSQRIEEDFKPCPEITSRAKTGKVILPFKPLTVTFQNVQYYIETPQGKTWQLLSDVTGALKPGVLTSLMGVSGAGKTTLLDVLSGRKTRGIIKGEIKVGGYPKFDIHSLNITVEESLKYSAWLRLPYNIDSKTKNELVKEVLETVELENIKDSMVGLPGISGLSTEQRRRLTIAVELVSNPSIIFMDEPTTGLDARAAAIVMRAVKNVAETGRTVVCTIHQPSIDIFETFDELILMKNGGQFVYYGPPGQHSSKVIEYFESIPGVPKIQKNCNPATWMLEITCKSAQDKLGIDFAQLYKDSTLYKNNQQDLISIFGSMYTLVIFPGMNNCGAVINFVAAERNVFYRERFARMYSSWAYSFSQVLVEVPYSLLQSVLCTIIVYPMIGYHMSVYKMFWSLYSIFCSLLIFNYCGMLMVALTPNVHMAVTLRSSFFSMLNLFAGFVIPKQKIPKWWIWMYYLSPTSWVLEGLLSSQYGDVDKEITVFGEKKRVSAFLEDYFGYKHDSLVIVAFVLIAYPIIVATLFAFFMTKLNFQKK</sequence>
<dbReference type="Pfam" id="PF19055">
    <property type="entry name" value="ABC2_membrane_7"/>
    <property type="match status" value="1"/>
</dbReference>
<dbReference type="GO" id="GO:0140359">
    <property type="term" value="F:ABC-type transporter activity"/>
    <property type="evidence" value="ECO:0007669"/>
    <property type="project" value="InterPro"/>
</dbReference>
<dbReference type="GO" id="GO:0098657">
    <property type="term" value="P:import into cell"/>
    <property type="evidence" value="ECO:0007669"/>
    <property type="project" value="EnsemblPlants"/>
</dbReference>
<dbReference type="Proteomes" id="UP000008694">
    <property type="component" value="Unassembled WGS sequence"/>
</dbReference>
<dbReference type="SUPFAM" id="SSF52540">
    <property type="entry name" value="P-loop containing nucleoside triphosphate hydrolases"/>
    <property type="match status" value="2"/>
</dbReference>
<proteinExistence type="inferred from homology"/>
<gene>
    <name evidence="12" type="ORF">ARALYDRAFT_658710</name>
</gene>
<feature type="transmembrane region" description="Helical" evidence="10">
    <location>
        <begin position="972"/>
        <end position="996"/>
    </location>
</feature>
<evidence type="ECO:0000256" key="10">
    <source>
        <dbReference type="SAM" id="Phobius"/>
    </source>
</evidence>
<feature type="transmembrane region" description="Helical" evidence="10">
    <location>
        <begin position="424"/>
        <end position="451"/>
    </location>
</feature>
<evidence type="ECO:0000256" key="5">
    <source>
        <dbReference type="ARBA" id="ARBA00022737"/>
    </source>
</evidence>
<dbReference type="EMBL" id="GL348719">
    <property type="protein sequence ID" value="EFH46513.1"/>
    <property type="molecule type" value="Genomic_DNA"/>
</dbReference>
<evidence type="ECO:0000256" key="7">
    <source>
        <dbReference type="ARBA" id="ARBA00022840"/>
    </source>
</evidence>
<dbReference type="CDD" id="cd03232">
    <property type="entry name" value="ABCG_PDR_domain2"/>
    <property type="match status" value="1"/>
</dbReference>
<evidence type="ECO:0000256" key="9">
    <source>
        <dbReference type="ARBA" id="ARBA00023136"/>
    </source>
</evidence>
<dbReference type="InterPro" id="IPR034003">
    <property type="entry name" value="ABCG_PDR_2"/>
</dbReference>
<dbReference type="InterPro" id="IPR013581">
    <property type="entry name" value="PDR_assoc"/>
</dbReference>
<dbReference type="GO" id="GO:0048581">
    <property type="term" value="P:negative regulation of post-embryonic development"/>
    <property type="evidence" value="ECO:0007669"/>
    <property type="project" value="EnsemblPlants"/>
</dbReference>
<feature type="transmembrane region" description="Helical" evidence="10">
    <location>
        <begin position="1066"/>
        <end position="1084"/>
    </location>
</feature>
<keyword evidence="4 10" id="KW-0812">Transmembrane</keyword>
<dbReference type="GO" id="GO:0015562">
    <property type="term" value="F:efflux transmembrane transporter activity"/>
    <property type="evidence" value="ECO:0007669"/>
    <property type="project" value="EnsemblPlants"/>
</dbReference>
<feature type="domain" description="ABC transporter" evidence="11">
    <location>
        <begin position="647"/>
        <end position="878"/>
    </location>
</feature>
<evidence type="ECO:0000259" key="11">
    <source>
        <dbReference type="PROSITE" id="PS50893"/>
    </source>
</evidence>
<keyword evidence="5" id="KW-0677">Repeat</keyword>
<evidence type="ECO:0000256" key="8">
    <source>
        <dbReference type="ARBA" id="ARBA00022989"/>
    </source>
</evidence>
<dbReference type="FunFam" id="3.40.50.300:FF:002615">
    <property type="entry name" value="ABC transporter"/>
    <property type="match status" value="1"/>
</dbReference>
<feature type="transmembrane region" description="Helical" evidence="10">
    <location>
        <begin position="491"/>
        <end position="513"/>
    </location>
</feature>
<dbReference type="Gramene" id="Al_scaffold_0007_2765">
    <property type="protein sequence ID" value="Al_scaffold_0007_2765"/>
    <property type="gene ID" value="Al_scaffold_0007_2765"/>
</dbReference>
<keyword evidence="13" id="KW-1185">Reference proteome</keyword>
<dbReference type="eggNOG" id="KOG0065">
    <property type="taxonomic scope" value="Eukaryota"/>
</dbReference>
<reference evidence="13" key="1">
    <citation type="journal article" date="2011" name="Nat. Genet.">
        <title>The Arabidopsis lyrata genome sequence and the basis of rapid genome size change.</title>
        <authorList>
            <person name="Hu T.T."/>
            <person name="Pattyn P."/>
            <person name="Bakker E.G."/>
            <person name="Cao J."/>
            <person name="Cheng J.-F."/>
            <person name="Clark R.M."/>
            <person name="Fahlgren N."/>
            <person name="Fawcett J.A."/>
            <person name="Grimwood J."/>
            <person name="Gundlach H."/>
            <person name="Haberer G."/>
            <person name="Hollister J.D."/>
            <person name="Ossowski S."/>
            <person name="Ottilar R.P."/>
            <person name="Salamov A.A."/>
            <person name="Schneeberger K."/>
            <person name="Spannagl M."/>
            <person name="Wang X."/>
            <person name="Yang L."/>
            <person name="Nasrallah M.E."/>
            <person name="Bergelson J."/>
            <person name="Carrington J.C."/>
            <person name="Gaut B.S."/>
            <person name="Schmutz J."/>
            <person name="Mayer K.F.X."/>
            <person name="Van de Peer Y."/>
            <person name="Grigoriev I.V."/>
            <person name="Nordborg M."/>
            <person name="Weigel D."/>
            <person name="Guo Y.-L."/>
        </authorList>
    </citation>
    <scope>NUCLEOTIDE SEQUENCE [LARGE SCALE GENOMIC DNA]</scope>
    <source>
        <strain evidence="13">cv. MN47</strain>
    </source>
</reference>
<feature type="transmembrane region" description="Helical" evidence="10">
    <location>
        <begin position="1038"/>
        <end position="1059"/>
    </location>
</feature>
<evidence type="ECO:0000313" key="12">
    <source>
        <dbReference type="EMBL" id="EFH46513.1"/>
    </source>
</evidence>
<dbReference type="eggNOG" id="KOG0351">
    <property type="taxonomic scope" value="Eukaryota"/>
</dbReference>
<evidence type="ECO:0000256" key="4">
    <source>
        <dbReference type="ARBA" id="ARBA00022692"/>
    </source>
</evidence>
<dbReference type="GO" id="GO:0010496">
    <property type="term" value="P:intercellular transport"/>
    <property type="evidence" value="ECO:0007669"/>
    <property type="project" value="EnsemblPlants"/>
</dbReference>
<dbReference type="GO" id="GO:0005524">
    <property type="term" value="F:ATP binding"/>
    <property type="evidence" value="ECO:0007669"/>
    <property type="project" value="UniProtKB-KW"/>
</dbReference>
<feature type="transmembrane region" description="Helical" evidence="10">
    <location>
        <begin position="925"/>
        <end position="952"/>
    </location>
</feature>
<comment type="subcellular location">
    <subcellularLocation>
        <location evidence="1">Membrane</location>
        <topology evidence="1">Multi-pass membrane protein</topology>
    </subcellularLocation>
</comment>
<dbReference type="GO" id="GO:0016887">
    <property type="term" value="F:ATP hydrolysis activity"/>
    <property type="evidence" value="ECO:0007669"/>
    <property type="project" value="InterPro"/>
</dbReference>
<dbReference type="STRING" id="81972.D7MAW3"/>
<dbReference type="HOGENOM" id="CLU_000604_35_6_1"/>
<keyword evidence="3" id="KW-0813">Transport</keyword>
<keyword evidence="9 10" id="KW-0472">Membrane</keyword>
<evidence type="ECO:0000256" key="1">
    <source>
        <dbReference type="ARBA" id="ARBA00004141"/>
    </source>
</evidence>
<dbReference type="AlphaFoldDB" id="D7MAW3"/>
<keyword evidence="6" id="KW-0547">Nucleotide-binding</keyword>
<evidence type="ECO:0000256" key="2">
    <source>
        <dbReference type="ARBA" id="ARBA00006012"/>
    </source>
</evidence>
<name>D7MAW3_ARALL</name>